<proteinExistence type="predicted"/>
<keyword evidence="2" id="KW-0238">DNA-binding</keyword>
<protein>
    <submittedName>
        <fullName evidence="5">MarR family transcriptional regulator</fullName>
    </submittedName>
    <submittedName>
        <fullName evidence="6">Multiple antibiotic resistance protein marR</fullName>
    </submittedName>
</protein>
<keyword evidence="1" id="KW-0805">Transcription regulation</keyword>
<dbReference type="Pfam" id="PF01047">
    <property type="entry name" value="MarR"/>
    <property type="match status" value="1"/>
</dbReference>
<reference evidence="5 8" key="2">
    <citation type="submission" date="2016-07" db="EMBL/GenBank/DDBJ databases">
        <title>Complete genome sequences of Bordetella pseudohinzii.</title>
        <authorList>
            <person name="Spilker T."/>
            <person name="Darrah R."/>
            <person name="LiPuma J.J."/>
        </authorList>
    </citation>
    <scope>NUCLEOTIDE SEQUENCE [LARGE SCALE GENOMIC DNA]</scope>
    <source>
        <strain evidence="5 8">HI4681</strain>
    </source>
</reference>
<dbReference type="InterPro" id="IPR000835">
    <property type="entry name" value="HTH_MarR-typ"/>
</dbReference>
<evidence type="ECO:0000313" key="6">
    <source>
        <dbReference type="EMBL" id="CUI88241.1"/>
    </source>
</evidence>
<dbReference type="InterPro" id="IPR036390">
    <property type="entry name" value="WH_DNA-bd_sf"/>
</dbReference>
<name>A0A0J6C0K5_9BORD</name>
<dbReference type="RefSeq" id="WP_043213034.1">
    <property type="nucleotide sequence ID" value="NZ_CAJGUP010000206.1"/>
</dbReference>
<dbReference type="AlphaFoldDB" id="A0A0J6C0K5"/>
<sequence>MKDHVDLVLAQWAQQRPDLDVSAMAVCSRLFRMNIVAARNADRAFRAHGMHQGEFDLLATLFRAGPPYSLSPQQLTGALLLSSGAMTHRLDRLESAGLISRNPNPDDRRSVIVSLTAQGQRALRQVLDDYLDEMEKTLAPLNAAERRQLAGLLKRLLAEHDRHAPGGVAL</sequence>
<dbReference type="SMART" id="SM00347">
    <property type="entry name" value="HTH_MARR"/>
    <property type="match status" value="1"/>
</dbReference>
<dbReference type="InterPro" id="IPR036388">
    <property type="entry name" value="WH-like_DNA-bd_sf"/>
</dbReference>
<dbReference type="Proteomes" id="UP000092950">
    <property type="component" value="Chromosome"/>
</dbReference>
<dbReference type="GO" id="GO:0003700">
    <property type="term" value="F:DNA-binding transcription factor activity"/>
    <property type="evidence" value="ECO:0007669"/>
    <property type="project" value="InterPro"/>
</dbReference>
<dbReference type="PANTHER" id="PTHR42756:SF1">
    <property type="entry name" value="TRANSCRIPTIONAL REPRESSOR OF EMRAB OPERON"/>
    <property type="match status" value="1"/>
</dbReference>
<evidence type="ECO:0000256" key="2">
    <source>
        <dbReference type="ARBA" id="ARBA00023125"/>
    </source>
</evidence>
<evidence type="ECO:0000313" key="5">
    <source>
        <dbReference type="EMBL" id="ANY18192.1"/>
    </source>
</evidence>
<dbReference type="PRINTS" id="PR00598">
    <property type="entry name" value="HTHMARR"/>
</dbReference>
<dbReference type="EMBL" id="CYTV01000006">
    <property type="protein sequence ID" value="CUI88241.1"/>
    <property type="molecule type" value="Genomic_DNA"/>
</dbReference>
<evidence type="ECO:0000256" key="3">
    <source>
        <dbReference type="ARBA" id="ARBA00023163"/>
    </source>
</evidence>
<accession>A0A0M7G1P5</accession>
<dbReference type="KEGG" id="bpdz:BBN53_05005"/>
<dbReference type="Gene3D" id="1.10.10.10">
    <property type="entry name" value="Winged helix-like DNA-binding domain superfamily/Winged helix DNA-binding domain"/>
    <property type="match status" value="1"/>
</dbReference>
<dbReference type="SUPFAM" id="SSF46785">
    <property type="entry name" value="Winged helix' DNA-binding domain"/>
    <property type="match status" value="1"/>
</dbReference>
<reference evidence="6 7" key="1">
    <citation type="submission" date="2015-09" db="EMBL/GenBank/DDBJ databases">
        <authorList>
            <person name="Jackson K.R."/>
            <person name="Lunt B.L."/>
            <person name="Fisher J.N.B."/>
            <person name="Gardner A.V."/>
            <person name="Bailey M.E."/>
            <person name="Deus L.M."/>
            <person name="Earl A.S."/>
            <person name="Gibby P.D."/>
            <person name="Hartmann K.A."/>
            <person name="Liu J.E."/>
            <person name="Manci A.M."/>
            <person name="Nielsen D.A."/>
            <person name="Solomon M.B."/>
            <person name="Breakwell D.P."/>
            <person name="Burnett S.H."/>
            <person name="Grose J.H."/>
        </authorList>
    </citation>
    <scope>NUCLEOTIDE SEQUENCE [LARGE SCALE GENOMIC DNA]</scope>
    <source>
        <strain evidence="6 7">2789STDY5608636</strain>
    </source>
</reference>
<dbReference type="OrthoDB" id="32523at2"/>
<keyword evidence="8" id="KW-1185">Reference proteome</keyword>
<gene>
    <name evidence="6" type="primary">marR_2</name>
    <name evidence="5" type="ORF">BBN53_05005</name>
    <name evidence="6" type="ORF">ERS370011_02708</name>
</gene>
<dbReference type="EMBL" id="CP016440">
    <property type="protein sequence ID" value="ANY18192.1"/>
    <property type="molecule type" value="Genomic_DNA"/>
</dbReference>
<feature type="domain" description="HTH marR-type" evidence="4">
    <location>
        <begin position="23"/>
        <end position="158"/>
    </location>
</feature>
<keyword evidence="3" id="KW-0804">Transcription</keyword>
<dbReference type="PROSITE" id="PS50995">
    <property type="entry name" value="HTH_MARR_2"/>
    <property type="match status" value="1"/>
</dbReference>
<dbReference type="Proteomes" id="UP000053096">
    <property type="component" value="Unassembled WGS sequence"/>
</dbReference>
<evidence type="ECO:0000259" key="4">
    <source>
        <dbReference type="PROSITE" id="PS50995"/>
    </source>
</evidence>
<dbReference type="PANTHER" id="PTHR42756">
    <property type="entry name" value="TRANSCRIPTIONAL REGULATOR, MARR"/>
    <property type="match status" value="1"/>
</dbReference>
<organism evidence="6 7">
    <name type="scientific">Bordetella pseudohinzii</name>
    <dbReference type="NCBI Taxonomy" id="1331258"/>
    <lineage>
        <taxon>Bacteria</taxon>
        <taxon>Pseudomonadati</taxon>
        <taxon>Pseudomonadota</taxon>
        <taxon>Betaproteobacteria</taxon>
        <taxon>Burkholderiales</taxon>
        <taxon>Alcaligenaceae</taxon>
        <taxon>Bordetella</taxon>
    </lineage>
</organism>
<accession>A0A0J6C0K5</accession>
<evidence type="ECO:0000313" key="7">
    <source>
        <dbReference type="Proteomes" id="UP000053096"/>
    </source>
</evidence>
<evidence type="ECO:0000313" key="8">
    <source>
        <dbReference type="Proteomes" id="UP000092950"/>
    </source>
</evidence>
<evidence type="ECO:0000256" key="1">
    <source>
        <dbReference type="ARBA" id="ARBA00023015"/>
    </source>
</evidence>
<dbReference type="GO" id="GO:0003677">
    <property type="term" value="F:DNA binding"/>
    <property type="evidence" value="ECO:0007669"/>
    <property type="project" value="UniProtKB-KW"/>
</dbReference>